<dbReference type="EC" id="1.1.1.100" evidence="3"/>
<dbReference type="Gene3D" id="3.40.50.720">
    <property type="entry name" value="NAD(P)-binding Rossmann-like Domain"/>
    <property type="match status" value="1"/>
</dbReference>
<proteinExistence type="inferred from homology"/>
<dbReference type="eggNOG" id="KOG1200">
    <property type="taxonomic scope" value="Eukaryota"/>
</dbReference>
<comment type="catalytic activity">
    <reaction evidence="4">
        <text>a (3R)-hydroxyacyl-[ACP] + NADP(+) = a 3-oxoacyl-[ACP] + NADPH + H(+)</text>
        <dbReference type="Rhea" id="RHEA:17397"/>
        <dbReference type="Rhea" id="RHEA-COMP:9916"/>
        <dbReference type="Rhea" id="RHEA-COMP:9945"/>
        <dbReference type="ChEBI" id="CHEBI:15378"/>
        <dbReference type="ChEBI" id="CHEBI:57783"/>
        <dbReference type="ChEBI" id="CHEBI:58349"/>
        <dbReference type="ChEBI" id="CHEBI:78776"/>
        <dbReference type="ChEBI" id="CHEBI:78827"/>
        <dbReference type="EC" id="1.1.1.100"/>
    </reaction>
</comment>
<dbReference type="OrthoDB" id="505500at2759"/>
<dbReference type="STRING" id="574566.I0YTX7"/>
<dbReference type="InterPro" id="IPR036291">
    <property type="entry name" value="NAD(P)-bd_dom_sf"/>
</dbReference>
<accession>I0YTX7</accession>
<evidence type="ECO:0000313" key="7">
    <source>
        <dbReference type="Proteomes" id="UP000007264"/>
    </source>
</evidence>
<reference evidence="6 7" key="1">
    <citation type="journal article" date="2012" name="Genome Biol.">
        <title>The genome of the polar eukaryotic microalga coccomyxa subellipsoidea reveals traits of cold adaptation.</title>
        <authorList>
            <person name="Blanc G."/>
            <person name="Agarkova I."/>
            <person name="Grimwood J."/>
            <person name="Kuo A."/>
            <person name="Brueggeman A."/>
            <person name="Dunigan D."/>
            <person name="Gurnon J."/>
            <person name="Ladunga I."/>
            <person name="Lindquist E."/>
            <person name="Lucas S."/>
            <person name="Pangilinan J."/>
            <person name="Proschold T."/>
            <person name="Salamov A."/>
            <person name="Schmutz J."/>
            <person name="Weeks D."/>
            <person name="Yamada T."/>
            <person name="Claverie J.M."/>
            <person name="Grigoriev I."/>
            <person name="Van Etten J."/>
            <person name="Lomsadze A."/>
            <person name="Borodovsky M."/>
        </authorList>
    </citation>
    <scope>NUCLEOTIDE SEQUENCE [LARGE SCALE GENOMIC DNA]</scope>
    <source>
        <strain evidence="6 7">C-169</strain>
    </source>
</reference>
<dbReference type="GO" id="GO:0004316">
    <property type="term" value="F:3-oxoacyl-[acyl-carrier-protein] reductase (NADPH) activity"/>
    <property type="evidence" value="ECO:0007669"/>
    <property type="project" value="UniProtKB-EC"/>
</dbReference>
<evidence type="ECO:0000256" key="4">
    <source>
        <dbReference type="ARBA" id="ARBA00048508"/>
    </source>
</evidence>
<evidence type="ECO:0000256" key="3">
    <source>
        <dbReference type="ARBA" id="ARBA00012948"/>
    </source>
</evidence>
<comment type="caution">
    <text evidence="6">The sequence shown here is derived from an EMBL/GenBank/DDBJ whole genome shotgun (WGS) entry which is preliminary data.</text>
</comment>
<dbReference type="InterPro" id="IPR002347">
    <property type="entry name" value="SDR_fam"/>
</dbReference>
<gene>
    <name evidence="6" type="ORF">COCSUDRAFT_42882</name>
</gene>
<dbReference type="CDD" id="cd05233">
    <property type="entry name" value="SDR_c"/>
    <property type="match status" value="1"/>
</dbReference>
<protein>
    <recommendedName>
        <fullName evidence="3">3-oxoacyl-[acyl-carrier-protein] reductase</fullName>
        <ecNumber evidence="3">1.1.1.100</ecNumber>
    </recommendedName>
</protein>
<dbReference type="SUPFAM" id="SSF51735">
    <property type="entry name" value="NAD(P)-binding Rossmann-fold domains"/>
    <property type="match status" value="1"/>
</dbReference>
<evidence type="ECO:0000256" key="1">
    <source>
        <dbReference type="ARBA" id="ARBA00005194"/>
    </source>
</evidence>
<dbReference type="RefSeq" id="XP_005646390.1">
    <property type="nucleotide sequence ID" value="XM_005646333.1"/>
</dbReference>
<evidence type="ECO:0000256" key="2">
    <source>
        <dbReference type="ARBA" id="ARBA00006484"/>
    </source>
</evidence>
<sequence length="185" mass="20161">MEQGDATAPDFPSKVAERVADRLDVLVNSAGMTSKEDQHDKIAEADVDMWDKMINLNLLVPMKLTHALAPILARSHAGGHIINISSVAGLRPSKYNAAYSASKWGLTGWSKACFEELKEQNIRVTTIFPAYVSSDMTRGVPIDNAKMILPEDIAQAALLPFQMSANACPTEIVINNTEPLKKPQS</sequence>
<dbReference type="KEGG" id="csl:COCSUDRAFT_42882"/>
<dbReference type="InterPro" id="IPR050259">
    <property type="entry name" value="SDR"/>
</dbReference>
<dbReference type="PRINTS" id="PR00080">
    <property type="entry name" value="SDRFAMILY"/>
</dbReference>
<comment type="similarity">
    <text evidence="2 5">Belongs to the short-chain dehydrogenases/reductases (SDR) family.</text>
</comment>
<dbReference type="AlphaFoldDB" id="I0YTX7"/>
<evidence type="ECO:0000313" key="6">
    <source>
        <dbReference type="EMBL" id="EIE21846.1"/>
    </source>
</evidence>
<dbReference type="GeneID" id="17039831"/>
<dbReference type="Pfam" id="PF00106">
    <property type="entry name" value="adh_short"/>
    <property type="match status" value="1"/>
</dbReference>
<name>I0YTX7_COCSC</name>
<dbReference type="PRINTS" id="PR00081">
    <property type="entry name" value="GDHRDH"/>
</dbReference>
<evidence type="ECO:0000256" key="5">
    <source>
        <dbReference type="RuleBase" id="RU000363"/>
    </source>
</evidence>
<dbReference type="PANTHER" id="PTHR42879:SF2">
    <property type="entry name" value="3-OXOACYL-[ACYL-CARRIER-PROTEIN] REDUCTASE FABG"/>
    <property type="match status" value="1"/>
</dbReference>
<keyword evidence="7" id="KW-1185">Reference proteome</keyword>
<organism evidence="6 7">
    <name type="scientific">Coccomyxa subellipsoidea (strain C-169)</name>
    <name type="common">Green microalga</name>
    <dbReference type="NCBI Taxonomy" id="574566"/>
    <lineage>
        <taxon>Eukaryota</taxon>
        <taxon>Viridiplantae</taxon>
        <taxon>Chlorophyta</taxon>
        <taxon>core chlorophytes</taxon>
        <taxon>Trebouxiophyceae</taxon>
        <taxon>Trebouxiophyceae incertae sedis</taxon>
        <taxon>Coccomyxaceae</taxon>
        <taxon>Coccomyxa</taxon>
        <taxon>Coccomyxa subellipsoidea</taxon>
    </lineage>
</organism>
<dbReference type="EMBL" id="AGSI01000011">
    <property type="protein sequence ID" value="EIE21846.1"/>
    <property type="molecule type" value="Genomic_DNA"/>
</dbReference>
<dbReference type="PANTHER" id="PTHR42879">
    <property type="entry name" value="3-OXOACYL-(ACYL-CARRIER-PROTEIN) REDUCTASE"/>
    <property type="match status" value="1"/>
</dbReference>
<dbReference type="Proteomes" id="UP000007264">
    <property type="component" value="Unassembled WGS sequence"/>
</dbReference>
<comment type="pathway">
    <text evidence="1">Lipid metabolism; fatty acid biosynthesis.</text>
</comment>